<evidence type="ECO:0000313" key="2">
    <source>
        <dbReference type="EMBL" id="KAF5319124.1"/>
    </source>
</evidence>
<name>A0A8H5F0F9_9AGAR</name>
<accession>A0A8H5F0F9</accession>
<dbReference type="SUPFAM" id="SSF48452">
    <property type="entry name" value="TPR-like"/>
    <property type="match status" value="2"/>
</dbReference>
<evidence type="ECO:0000313" key="3">
    <source>
        <dbReference type="Proteomes" id="UP000541558"/>
    </source>
</evidence>
<dbReference type="InterPro" id="IPR024983">
    <property type="entry name" value="CHAT_dom"/>
</dbReference>
<dbReference type="AlphaFoldDB" id="A0A8H5F0F9"/>
<feature type="domain" description="CHAT" evidence="1">
    <location>
        <begin position="958"/>
        <end position="1199"/>
    </location>
</feature>
<reference evidence="2 3" key="1">
    <citation type="journal article" date="2020" name="ISME J.">
        <title>Uncovering the hidden diversity of litter-decomposition mechanisms in mushroom-forming fungi.</title>
        <authorList>
            <person name="Floudas D."/>
            <person name="Bentzer J."/>
            <person name="Ahren D."/>
            <person name="Johansson T."/>
            <person name="Persson P."/>
            <person name="Tunlid A."/>
        </authorList>
    </citation>
    <scope>NUCLEOTIDE SEQUENCE [LARGE SCALE GENOMIC DNA]</scope>
    <source>
        <strain evidence="2 3">CBS 175.51</strain>
    </source>
</reference>
<evidence type="ECO:0000259" key="1">
    <source>
        <dbReference type="Pfam" id="PF12770"/>
    </source>
</evidence>
<dbReference type="Gene3D" id="1.25.40.10">
    <property type="entry name" value="Tetratricopeptide repeat domain"/>
    <property type="match status" value="3"/>
</dbReference>
<dbReference type="OrthoDB" id="9991317at2759"/>
<dbReference type="PANTHER" id="PTHR19959:SF119">
    <property type="entry name" value="FUNGAL LIPASE-LIKE DOMAIN-CONTAINING PROTEIN"/>
    <property type="match status" value="1"/>
</dbReference>
<dbReference type="Proteomes" id="UP000541558">
    <property type="component" value="Unassembled WGS sequence"/>
</dbReference>
<sequence>MEQQHVLVVPEGASGRHFLITNIIFECNDSLKVDRTPLSLTELLVSKTPCLEEVKSFTLANASPGRWEVSGYIEITAETDTLYCVIKSDEGEDIAFICLDVQGMRPESGHGQITETCNGNAQLTMSWKYLDISSIRKEVLSVVAAQYNHLGIERMQNFEQTSDFPDLTEGIAMLQNAVYLTPEGHPDLPTYLTNLGRSFTCRFEHTGELSDSAEAISAGQRAVDLTPEGHADLPRYLNTLGNSLTNRFEHTGEISDIVDAISAQQKAVDLTPEGHTGLPGYLANLGISFMRRFERTGELSDIADAISAQQKAMNLTPHDRADLPSRLNNLGSSFTRRFERTGEFSDIADAISAQKKAVELTPEGHADLPSRLHNLGYSFMRRFERTGEPSDISDAISAQQKALDLIPEGDTNRPAQLNNLAMSFSLRFQRTGELSDIADAISVQQKAVDLTPEDHADLPARLNNLGTSLRFRFQRTGELSDIADAILLQQKAVDLTPEDHAGLPGFLNNLGGSFYCRFECTGALSDLADAISVQQKGVDLTPEDHASLPAQLHNLGLSLNRRFQHTGYLSDCDVAISVLREAVYIIPEDHADLPDLLDNFGDSFRYRFKRTGELPDIVTAMVVHQKAVDITPHGHSYLPAKLINLAASFYDRFTSEFGNSEDLVKALSHYKAAAISISGPPKTRLDAAKCWARILTLHHPQSPEVVLSFQTALNLITLIAGLERTVRGRYAQLESISSLGLALEAAAVACALDRADKALEWLEQGRCLVWSQLNALRTPLDVLRSHDKKLADGIAYIAKQLETAGSSRVQIHASMPLSEKMSLEGEARAHLDLARQWDNLLRTARAIPGFESFLMPSSCSRLMQQLPESGPVIVINIHERRCDALVLLGGLEQPLHIPLPSFSIEKASEYRTILNSQLRTRNLRVREAERISSIDMEPSVRGIRSAPKGKRGEGPVHRVLRGLWEEVVKPILNTLGFLSVDQASENVLPRVWWCPTGPLSFLPLHAAGIYQGSNRESVFDYVVSSYTPTVTAITDRVKNRQSFDATASGLFLTSQPNAPGASPIPGTMKEVQAVFSRAKESGVRVHKLEGDAMTVGECLEHMQNFSSIHLACHASQNTAEPLQSRFLFHEGSLELGTILQSNLKNADLAFLSACQTSTGQEKLSDEAVHLAAGMLAAGYRRVVATMWSIGDKPAQEVATTQSKVFANGL</sequence>
<comment type="caution">
    <text evidence="2">The sequence shown here is derived from an EMBL/GenBank/DDBJ whole genome shotgun (WGS) entry which is preliminary data.</text>
</comment>
<organism evidence="2 3">
    <name type="scientific">Ephemerocybe angulata</name>
    <dbReference type="NCBI Taxonomy" id="980116"/>
    <lineage>
        <taxon>Eukaryota</taxon>
        <taxon>Fungi</taxon>
        <taxon>Dikarya</taxon>
        <taxon>Basidiomycota</taxon>
        <taxon>Agaricomycotina</taxon>
        <taxon>Agaricomycetes</taxon>
        <taxon>Agaricomycetidae</taxon>
        <taxon>Agaricales</taxon>
        <taxon>Agaricineae</taxon>
        <taxon>Psathyrellaceae</taxon>
        <taxon>Ephemerocybe</taxon>
    </lineage>
</organism>
<dbReference type="PANTHER" id="PTHR19959">
    <property type="entry name" value="KINESIN LIGHT CHAIN"/>
    <property type="match status" value="1"/>
</dbReference>
<dbReference type="InterPro" id="IPR011990">
    <property type="entry name" value="TPR-like_helical_dom_sf"/>
</dbReference>
<keyword evidence="3" id="KW-1185">Reference proteome</keyword>
<proteinExistence type="predicted"/>
<protein>
    <recommendedName>
        <fullName evidence="1">CHAT domain-containing protein</fullName>
    </recommendedName>
</protein>
<dbReference type="Pfam" id="PF12770">
    <property type="entry name" value="CHAT"/>
    <property type="match status" value="1"/>
</dbReference>
<dbReference type="EMBL" id="JAACJK010000174">
    <property type="protein sequence ID" value="KAF5319124.1"/>
    <property type="molecule type" value="Genomic_DNA"/>
</dbReference>
<gene>
    <name evidence="2" type="ORF">D9611_014090</name>
</gene>